<comment type="similarity">
    <text evidence="1">Belongs to the short-chain dehydrogenases/reductases (SDR) family.</text>
</comment>
<name>A0A9Q0LZ97_BLOTA</name>
<gene>
    <name evidence="4" type="ORF">RDWZM_010477</name>
</gene>
<evidence type="ECO:0000313" key="4">
    <source>
        <dbReference type="EMBL" id="KAJ6215977.1"/>
    </source>
</evidence>
<dbReference type="Proteomes" id="UP001142055">
    <property type="component" value="Chromosome 4"/>
</dbReference>
<organism evidence="4 5">
    <name type="scientific">Blomia tropicalis</name>
    <name type="common">Mite</name>
    <dbReference type="NCBI Taxonomy" id="40697"/>
    <lineage>
        <taxon>Eukaryota</taxon>
        <taxon>Metazoa</taxon>
        <taxon>Ecdysozoa</taxon>
        <taxon>Arthropoda</taxon>
        <taxon>Chelicerata</taxon>
        <taxon>Arachnida</taxon>
        <taxon>Acari</taxon>
        <taxon>Acariformes</taxon>
        <taxon>Sarcoptiformes</taxon>
        <taxon>Astigmata</taxon>
        <taxon>Glycyphagoidea</taxon>
        <taxon>Echimyopodidae</taxon>
        <taxon>Blomia</taxon>
    </lineage>
</organism>
<keyword evidence="2" id="KW-0560">Oxidoreductase</keyword>
<evidence type="ECO:0000256" key="1">
    <source>
        <dbReference type="ARBA" id="ARBA00006484"/>
    </source>
</evidence>
<dbReference type="InterPro" id="IPR002347">
    <property type="entry name" value="SDR_fam"/>
</dbReference>
<evidence type="ECO:0008006" key="6">
    <source>
        <dbReference type="Google" id="ProtNLM"/>
    </source>
</evidence>
<protein>
    <recommendedName>
        <fullName evidence="6">Dehydrogenase/reductase SDR family member on chromosome X</fullName>
    </recommendedName>
</protein>
<dbReference type="OMA" id="FTWFRYA"/>
<keyword evidence="3" id="KW-0472">Membrane</keyword>
<dbReference type="PRINTS" id="PR00081">
    <property type="entry name" value="GDHRDH"/>
</dbReference>
<dbReference type="AlphaFoldDB" id="A0A9Q0LZ97"/>
<dbReference type="EMBL" id="JAPWDV010000004">
    <property type="protein sequence ID" value="KAJ6215977.1"/>
    <property type="molecule type" value="Genomic_DNA"/>
</dbReference>
<dbReference type="Gene3D" id="3.40.50.720">
    <property type="entry name" value="NAD(P)-binding Rossmann-like Domain"/>
    <property type="match status" value="1"/>
</dbReference>
<comment type="caution">
    <text evidence="4">The sequence shown here is derived from an EMBL/GenBank/DDBJ whole genome shotgun (WGS) entry which is preliminary data.</text>
</comment>
<evidence type="ECO:0000313" key="5">
    <source>
        <dbReference type="Proteomes" id="UP001142055"/>
    </source>
</evidence>
<keyword evidence="3" id="KW-0812">Transmembrane</keyword>
<evidence type="ECO:0000256" key="3">
    <source>
        <dbReference type="SAM" id="Phobius"/>
    </source>
</evidence>
<dbReference type="InterPro" id="IPR036291">
    <property type="entry name" value="NAD(P)-bd_dom_sf"/>
</dbReference>
<dbReference type="SUPFAM" id="SSF51735">
    <property type="entry name" value="NAD(P)-binding Rossmann-fold domains"/>
    <property type="match status" value="1"/>
</dbReference>
<keyword evidence="5" id="KW-1185">Reference proteome</keyword>
<accession>A0A9Q0LZ97</accession>
<evidence type="ECO:0000256" key="2">
    <source>
        <dbReference type="ARBA" id="ARBA00023002"/>
    </source>
</evidence>
<keyword evidence="3" id="KW-1133">Transmembrane helix</keyword>
<dbReference type="PANTHER" id="PTHR24320:SF264">
    <property type="entry name" value="DEHYDROGENASE_REDUCTASE SDR FAMILY MEMBER ON CHROMOSOME X"/>
    <property type="match status" value="1"/>
</dbReference>
<reference evidence="4" key="1">
    <citation type="submission" date="2022-12" db="EMBL/GenBank/DDBJ databases">
        <title>Genome assemblies of Blomia tropicalis.</title>
        <authorList>
            <person name="Cui Y."/>
        </authorList>
    </citation>
    <scope>NUCLEOTIDE SEQUENCE</scope>
    <source>
        <tissue evidence="4">Adult mites</tissue>
    </source>
</reference>
<proteinExistence type="inferred from homology"/>
<feature type="transmembrane region" description="Helical" evidence="3">
    <location>
        <begin position="20"/>
        <end position="41"/>
    </location>
</feature>
<sequence>MLNDYLLWHLLYKVLPHRLIDLIFTVYTAIQLYILGAIYVVKEINRKFSSSVRKLGPNEPDIPNDCTNLVAIVTGGSRGIGLSVAKDLYDRGATVIVTSSSNSEEERDKLAQLIRTNVDEEEDEQCRRRRRMIRSSHSQHHRQHNGTVHVWEIDFRRLSSVCDFVSRFNRHYDSLDLLINNAGVMFVNKSYTIDGFESHYQINYLSHALLTWLLMPALDRSKTNSNSGNGGGGGARVVNVSSSTHYPRCLFIDDLQSLETPYSPFHAYAQSKLCQVMLTYYISDWLNGVANDHDRTRKRFRVLVNTLHPGVAKTGLYQHVWWTAEEGAETVIYVGLSNEVNTGGYYYEDCSPLRSSSFSLDKSIQKRLAELTRHQLSGVIDEYNRHNPQHKVTQMFEC</sequence>
<dbReference type="PANTHER" id="PTHR24320">
    <property type="entry name" value="RETINOL DEHYDROGENASE"/>
    <property type="match status" value="1"/>
</dbReference>
<dbReference type="Pfam" id="PF00106">
    <property type="entry name" value="adh_short"/>
    <property type="match status" value="2"/>
</dbReference>
<dbReference type="GO" id="GO:0016491">
    <property type="term" value="F:oxidoreductase activity"/>
    <property type="evidence" value="ECO:0007669"/>
    <property type="project" value="UniProtKB-KW"/>
</dbReference>